<dbReference type="EMBL" id="JAIWQS010000007">
    <property type="protein sequence ID" value="KAJ8759214.1"/>
    <property type="molecule type" value="Genomic_DNA"/>
</dbReference>
<dbReference type="AlphaFoldDB" id="A0AAV8SYK8"/>
<name>A0AAV8SYK8_9ROSI</name>
<feature type="region of interest" description="Disordered" evidence="1">
    <location>
        <begin position="1"/>
        <end position="62"/>
    </location>
</feature>
<feature type="region of interest" description="Disordered" evidence="1">
    <location>
        <begin position="182"/>
        <end position="265"/>
    </location>
</feature>
<feature type="compositionally biased region" description="Polar residues" evidence="1">
    <location>
        <begin position="25"/>
        <end position="35"/>
    </location>
</feature>
<evidence type="ECO:0000256" key="1">
    <source>
        <dbReference type="SAM" id="MobiDB-lite"/>
    </source>
</evidence>
<organism evidence="2 3">
    <name type="scientific">Erythroxylum novogranatense</name>
    <dbReference type="NCBI Taxonomy" id="1862640"/>
    <lineage>
        <taxon>Eukaryota</taxon>
        <taxon>Viridiplantae</taxon>
        <taxon>Streptophyta</taxon>
        <taxon>Embryophyta</taxon>
        <taxon>Tracheophyta</taxon>
        <taxon>Spermatophyta</taxon>
        <taxon>Magnoliopsida</taxon>
        <taxon>eudicotyledons</taxon>
        <taxon>Gunneridae</taxon>
        <taxon>Pentapetalae</taxon>
        <taxon>rosids</taxon>
        <taxon>fabids</taxon>
        <taxon>Malpighiales</taxon>
        <taxon>Erythroxylaceae</taxon>
        <taxon>Erythroxylum</taxon>
    </lineage>
</organism>
<keyword evidence="3" id="KW-1185">Reference proteome</keyword>
<sequence>MAGLDMGPNNAQGAQRPRPMLGPPSTCSLHQSSTGRRLRPLDAGDTSDSPTPSTYVRLSPRKPVSREARWSLRFESSLTHQRVSLQRSTLLVPKLIPSRPLLTRDLRKFRVIRPEGTLDPQGVREKKSPPPRQTHYQPTLPYRKSSPDPSPFRAPHVPYGNFLIVPQGLGLLGSDFVTAYPRGPGHGGHGRGPSDPPGPVDTLPLPHPIYDVPPPQPPDLGSVPQSTEAATTPPDTTIEEPVPLPVLLPSQDPIGSVVPASTESS</sequence>
<feature type="region of interest" description="Disordered" evidence="1">
    <location>
        <begin position="113"/>
        <end position="153"/>
    </location>
</feature>
<feature type="compositionally biased region" description="Polar residues" evidence="1">
    <location>
        <begin position="223"/>
        <end position="235"/>
    </location>
</feature>
<feature type="compositionally biased region" description="Pro residues" evidence="1">
    <location>
        <begin position="194"/>
        <end position="218"/>
    </location>
</feature>
<feature type="compositionally biased region" description="Polar residues" evidence="1">
    <location>
        <begin position="46"/>
        <end position="56"/>
    </location>
</feature>
<proteinExistence type="predicted"/>
<accession>A0AAV8SYK8</accession>
<evidence type="ECO:0000313" key="2">
    <source>
        <dbReference type="EMBL" id="KAJ8759214.1"/>
    </source>
</evidence>
<gene>
    <name evidence="2" type="ORF">K2173_006674</name>
</gene>
<protein>
    <submittedName>
        <fullName evidence="2">Uncharacterized protein</fullName>
    </submittedName>
</protein>
<dbReference type="Proteomes" id="UP001159364">
    <property type="component" value="Linkage Group LG07"/>
</dbReference>
<comment type="caution">
    <text evidence="2">The sequence shown here is derived from an EMBL/GenBank/DDBJ whole genome shotgun (WGS) entry which is preliminary data.</text>
</comment>
<reference evidence="2 3" key="1">
    <citation type="submission" date="2021-09" db="EMBL/GenBank/DDBJ databases">
        <title>Genomic insights and catalytic innovation underlie evolution of tropane alkaloids biosynthesis.</title>
        <authorList>
            <person name="Wang Y.-J."/>
            <person name="Tian T."/>
            <person name="Huang J.-P."/>
            <person name="Huang S.-X."/>
        </authorList>
    </citation>
    <scope>NUCLEOTIDE SEQUENCE [LARGE SCALE GENOMIC DNA]</scope>
    <source>
        <strain evidence="2">KIB-2018</strain>
        <tissue evidence="2">Leaf</tissue>
    </source>
</reference>
<evidence type="ECO:0000313" key="3">
    <source>
        <dbReference type="Proteomes" id="UP001159364"/>
    </source>
</evidence>